<sequence>MVFVILAAPQKVKQKYLGLSLSLKVTDTSSEITNVIAKASALGLYKYNLIRGCPS</sequence>
<proteinExistence type="predicted"/>
<evidence type="ECO:0000313" key="1">
    <source>
        <dbReference type="EMBL" id="MBW97854.1"/>
    </source>
</evidence>
<accession>A0A2P2JWK3</accession>
<name>A0A2P2JWK3_RHIMU</name>
<organism evidence="1">
    <name type="scientific">Rhizophora mucronata</name>
    <name type="common">Asiatic mangrove</name>
    <dbReference type="NCBI Taxonomy" id="61149"/>
    <lineage>
        <taxon>Eukaryota</taxon>
        <taxon>Viridiplantae</taxon>
        <taxon>Streptophyta</taxon>
        <taxon>Embryophyta</taxon>
        <taxon>Tracheophyta</taxon>
        <taxon>Spermatophyta</taxon>
        <taxon>Magnoliopsida</taxon>
        <taxon>eudicotyledons</taxon>
        <taxon>Gunneridae</taxon>
        <taxon>Pentapetalae</taxon>
        <taxon>rosids</taxon>
        <taxon>fabids</taxon>
        <taxon>Malpighiales</taxon>
        <taxon>Rhizophoraceae</taxon>
        <taxon>Rhizophora</taxon>
    </lineage>
</organism>
<dbReference type="EMBL" id="GGEC01017371">
    <property type="protein sequence ID" value="MBW97854.1"/>
    <property type="molecule type" value="Transcribed_RNA"/>
</dbReference>
<protein>
    <submittedName>
        <fullName evidence="1">Uncharacterized protein</fullName>
    </submittedName>
</protein>
<reference evidence="1" key="1">
    <citation type="submission" date="2018-02" db="EMBL/GenBank/DDBJ databases">
        <title>Rhizophora mucronata_Transcriptome.</title>
        <authorList>
            <person name="Meera S.P."/>
            <person name="Sreeshan A."/>
            <person name="Augustine A."/>
        </authorList>
    </citation>
    <scope>NUCLEOTIDE SEQUENCE</scope>
    <source>
        <tissue evidence="1">Leaf</tissue>
    </source>
</reference>
<dbReference type="AlphaFoldDB" id="A0A2P2JWK3"/>